<dbReference type="SUPFAM" id="SSF49478">
    <property type="entry name" value="Cna protein B-type domain"/>
    <property type="match status" value="1"/>
</dbReference>
<reference evidence="1" key="1">
    <citation type="submission" date="2021-02" db="EMBL/GenBank/DDBJ databases">
        <title>Genome-Resolved Metagenomics of a Microbial Community Performing Photosynthetic Biological Nutrient Removal.</title>
        <authorList>
            <person name="Mcdaniel E.A."/>
        </authorList>
    </citation>
    <scope>NUCLEOTIDE SEQUENCE</scope>
    <source>
        <strain evidence="1">UWPOB_OBS1</strain>
    </source>
</reference>
<keyword evidence="1" id="KW-0645">Protease</keyword>
<proteinExistence type="predicted"/>
<evidence type="ECO:0000313" key="1">
    <source>
        <dbReference type="EMBL" id="MBN8660214.1"/>
    </source>
</evidence>
<dbReference type="EMBL" id="JAFLCK010000008">
    <property type="protein sequence ID" value="MBN8660214.1"/>
    <property type="molecule type" value="Genomic_DNA"/>
</dbReference>
<sequence length="241" mass="25823">MISSLLLLLFLLPGLGLLSLPPAFGGEPKFKLPPPPDPTKHAISGRVLLPDGKALGDCVVRLWEASGEVSLETRTKANGEFSIPHNNCGKLTLEVIPELDKGCSQSLVENLPGDETRKLIVRLRHGHLVTGRVVAEEAASGLALGGLMRKKNATVLRGLKGLTIKVEPLDKGDDGRAHLYGSGGCETGRQGTFSMRLTSGKKKLTIYNELYPELVKAGSKEIIVDGDEHLGAIKLLPKKED</sequence>
<dbReference type="Proteomes" id="UP000664277">
    <property type="component" value="Unassembled WGS sequence"/>
</dbReference>
<organism evidence="1 2">
    <name type="scientific">Candidatus Obscuribacter phosphatis</name>
    <dbReference type="NCBI Taxonomy" id="1906157"/>
    <lineage>
        <taxon>Bacteria</taxon>
        <taxon>Bacillati</taxon>
        <taxon>Candidatus Melainabacteria</taxon>
        <taxon>Candidatus Obscuribacterales</taxon>
        <taxon>Candidatus Obscuribacteraceae</taxon>
        <taxon>Candidatus Obscuribacter</taxon>
    </lineage>
</organism>
<dbReference type="GO" id="GO:0004180">
    <property type="term" value="F:carboxypeptidase activity"/>
    <property type="evidence" value="ECO:0007669"/>
    <property type="project" value="UniProtKB-KW"/>
</dbReference>
<keyword evidence="1" id="KW-0121">Carboxypeptidase</keyword>
<comment type="caution">
    <text evidence="1">The sequence shown here is derived from an EMBL/GenBank/DDBJ whole genome shotgun (WGS) entry which is preliminary data.</text>
</comment>
<keyword evidence="1" id="KW-0378">Hydrolase</keyword>
<dbReference type="AlphaFoldDB" id="A0A8J7P7I9"/>
<gene>
    <name evidence="1" type="ORF">J0M35_07605</name>
</gene>
<protein>
    <submittedName>
        <fullName evidence="1">Carboxypeptidase regulatory-like domain-containing protein</fullName>
    </submittedName>
</protein>
<evidence type="ECO:0000313" key="2">
    <source>
        <dbReference type="Proteomes" id="UP000664277"/>
    </source>
</evidence>
<name>A0A8J7P7I9_9BACT</name>
<accession>A0A8J7P7I9</accession>